<dbReference type="GO" id="GO:0071555">
    <property type="term" value="P:cell wall organization"/>
    <property type="evidence" value="ECO:0007669"/>
    <property type="project" value="UniProtKB-UniRule"/>
</dbReference>
<keyword evidence="4 7" id="KW-0133">Cell shape</keyword>
<evidence type="ECO:0000313" key="10">
    <source>
        <dbReference type="EMBL" id="SFQ74078.1"/>
    </source>
</evidence>
<dbReference type="PROSITE" id="PS51257">
    <property type="entry name" value="PROKAR_LIPOPROTEIN"/>
    <property type="match status" value="1"/>
</dbReference>
<sequence length="261" mass="28846">MLRLRRFLCCVLLLFPLSQLLAQSCTPPVETTVLGQAGPTEGPFWQQQLQFVRVRMAQAGTGPVVADRLRAHKLDPRRLEIFLRVIKTNRELEVWARNQGAGPFALLQTYPLAATSGKLGPKRRAGDRQVPEGFYEIDRFNPQSSYHLSLGLNYPNAADRALGEPDPGGDIFIHGGEVTIGCLPITDIGIEEVYLLAVAARAAGQGIIPVHIFPFPLNEKELAKRAASPHQAFWRGLMTGYTYFEQHHEAAELARLSVAGK</sequence>
<evidence type="ECO:0000256" key="3">
    <source>
        <dbReference type="ARBA" id="ARBA00022679"/>
    </source>
</evidence>
<evidence type="ECO:0000256" key="2">
    <source>
        <dbReference type="ARBA" id="ARBA00005992"/>
    </source>
</evidence>
<feature type="domain" description="L,D-TPase catalytic" evidence="9">
    <location>
        <begin position="81"/>
        <end position="213"/>
    </location>
</feature>
<dbReference type="Pfam" id="PF03734">
    <property type="entry name" value="YkuD"/>
    <property type="match status" value="1"/>
</dbReference>
<keyword evidence="11" id="KW-1185">Reference proteome</keyword>
<dbReference type="PANTHER" id="PTHR36699">
    <property type="entry name" value="LD-TRANSPEPTIDASE"/>
    <property type="match status" value="1"/>
</dbReference>
<dbReference type="AlphaFoldDB" id="A0A1I6AZF2"/>
<comment type="pathway">
    <text evidence="1 7">Cell wall biogenesis; peptidoglycan biosynthesis.</text>
</comment>
<keyword evidence="3" id="KW-0808">Transferase</keyword>
<evidence type="ECO:0000259" key="9">
    <source>
        <dbReference type="PROSITE" id="PS52029"/>
    </source>
</evidence>
<feature type="active site" description="Nucleophile" evidence="7">
    <location>
        <position position="182"/>
    </location>
</feature>
<evidence type="ECO:0000256" key="4">
    <source>
        <dbReference type="ARBA" id="ARBA00022960"/>
    </source>
</evidence>
<evidence type="ECO:0000256" key="8">
    <source>
        <dbReference type="SAM" id="SignalP"/>
    </source>
</evidence>
<dbReference type="InterPro" id="IPR005490">
    <property type="entry name" value="LD_TPept_cat_dom"/>
</dbReference>
<evidence type="ECO:0000256" key="5">
    <source>
        <dbReference type="ARBA" id="ARBA00022984"/>
    </source>
</evidence>
<gene>
    <name evidence="10" type="ORF">SAMN04515668_4087</name>
</gene>
<keyword evidence="5 7" id="KW-0573">Peptidoglycan synthesis</keyword>
<protein>
    <recommendedName>
        <fullName evidence="9">L,D-TPase catalytic domain-containing protein</fullName>
    </recommendedName>
</protein>
<dbReference type="GO" id="GO:0016740">
    <property type="term" value="F:transferase activity"/>
    <property type="evidence" value="ECO:0007669"/>
    <property type="project" value="UniProtKB-KW"/>
</dbReference>
<dbReference type="PROSITE" id="PS52029">
    <property type="entry name" value="LD_TPASE"/>
    <property type="match status" value="1"/>
</dbReference>
<feature type="active site" description="Proton donor/acceptor" evidence="7">
    <location>
        <position position="174"/>
    </location>
</feature>
<evidence type="ECO:0000256" key="1">
    <source>
        <dbReference type="ARBA" id="ARBA00004752"/>
    </source>
</evidence>
<name>A0A1I6AZF2_HYMAR</name>
<feature type="signal peptide" evidence="8">
    <location>
        <begin position="1"/>
        <end position="22"/>
    </location>
</feature>
<evidence type="ECO:0000313" key="11">
    <source>
        <dbReference type="Proteomes" id="UP000199029"/>
    </source>
</evidence>
<feature type="chain" id="PRO_5011595929" description="L,D-TPase catalytic domain-containing protein" evidence="8">
    <location>
        <begin position="23"/>
        <end position="261"/>
    </location>
</feature>
<proteinExistence type="inferred from homology"/>
<evidence type="ECO:0000256" key="6">
    <source>
        <dbReference type="ARBA" id="ARBA00023316"/>
    </source>
</evidence>
<dbReference type="Proteomes" id="UP000199029">
    <property type="component" value="Unassembled WGS sequence"/>
</dbReference>
<dbReference type="GO" id="GO:0008360">
    <property type="term" value="P:regulation of cell shape"/>
    <property type="evidence" value="ECO:0007669"/>
    <property type="project" value="UniProtKB-UniRule"/>
</dbReference>
<dbReference type="STRING" id="1227077.SAMN04515668_4087"/>
<keyword evidence="8" id="KW-0732">Signal</keyword>
<evidence type="ECO:0000256" key="7">
    <source>
        <dbReference type="PROSITE-ProRule" id="PRU01373"/>
    </source>
</evidence>
<keyword evidence="6 7" id="KW-0961">Cell wall biogenesis/degradation</keyword>
<reference evidence="11" key="1">
    <citation type="submission" date="2016-10" db="EMBL/GenBank/DDBJ databases">
        <authorList>
            <person name="Varghese N."/>
            <person name="Submissions S."/>
        </authorList>
    </citation>
    <scope>NUCLEOTIDE SEQUENCE [LARGE SCALE GENOMIC DNA]</scope>
    <source>
        <strain evidence="11">OR362-8,ATCC BAA-1266,JCM 13504</strain>
    </source>
</reference>
<dbReference type="GO" id="GO:0004180">
    <property type="term" value="F:carboxypeptidase activity"/>
    <property type="evidence" value="ECO:0007669"/>
    <property type="project" value="UniProtKB-ARBA"/>
</dbReference>
<dbReference type="InterPro" id="IPR038063">
    <property type="entry name" value="Transpep_catalytic_dom"/>
</dbReference>
<dbReference type="GO" id="GO:0009252">
    <property type="term" value="P:peptidoglycan biosynthetic process"/>
    <property type="evidence" value="ECO:0007669"/>
    <property type="project" value="UniProtKB-UniPathway"/>
</dbReference>
<dbReference type="PANTHER" id="PTHR36699:SF1">
    <property type="entry name" value="L,D-TRANSPEPTIDASE YAFK-RELATED"/>
    <property type="match status" value="1"/>
</dbReference>
<dbReference type="SUPFAM" id="SSF141523">
    <property type="entry name" value="L,D-transpeptidase catalytic domain-like"/>
    <property type="match status" value="1"/>
</dbReference>
<dbReference type="UniPathway" id="UPA00219"/>
<dbReference type="CDD" id="cd16913">
    <property type="entry name" value="YkuD_like"/>
    <property type="match status" value="1"/>
</dbReference>
<organism evidence="10 11">
    <name type="scientific">Hymenobacter arizonensis</name>
    <name type="common">Siccationidurans arizonensis</name>
    <dbReference type="NCBI Taxonomy" id="1227077"/>
    <lineage>
        <taxon>Bacteria</taxon>
        <taxon>Pseudomonadati</taxon>
        <taxon>Bacteroidota</taxon>
        <taxon>Cytophagia</taxon>
        <taxon>Cytophagales</taxon>
        <taxon>Hymenobacteraceae</taxon>
        <taxon>Hymenobacter</taxon>
    </lineage>
</organism>
<comment type="similarity">
    <text evidence="2">Belongs to the YkuD family.</text>
</comment>
<dbReference type="EMBL" id="FOXS01000006">
    <property type="protein sequence ID" value="SFQ74078.1"/>
    <property type="molecule type" value="Genomic_DNA"/>
</dbReference>
<accession>A0A1I6AZF2</accession>